<protein>
    <submittedName>
        <fullName evidence="2">Long-chain acyl-CoA synthetase (AMP-forming)</fullName>
    </submittedName>
</protein>
<dbReference type="PROSITE" id="PS00455">
    <property type="entry name" value="AMP_BINDING"/>
    <property type="match status" value="1"/>
</dbReference>
<dbReference type="PANTHER" id="PTHR43201:SF32">
    <property type="entry name" value="2-SUCCINYLBENZOATE--COA LIGASE, CHLOROPLASTIC_PEROXISOMAL"/>
    <property type="match status" value="1"/>
</dbReference>
<dbReference type="Gene3D" id="3.40.50.12780">
    <property type="entry name" value="N-terminal domain of ligase-like"/>
    <property type="match status" value="1"/>
</dbReference>
<dbReference type="Pfam" id="PF00501">
    <property type="entry name" value="AMP-binding"/>
    <property type="match status" value="2"/>
</dbReference>
<dbReference type="InterPro" id="IPR042099">
    <property type="entry name" value="ANL_N_sf"/>
</dbReference>
<feature type="domain" description="AMP-dependent synthetase/ligase" evidence="1">
    <location>
        <begin position="10"/>
        <end position="103"/>
    </location>
</feature>
<gene>
    <name evidence="2" type="ORF">SAMN04488070_0195</name>
</gene>
<dbReference type="SUPFAM" id="SSF56801">
    <property type="entry name" value="Acetyl-CoA synthetase-like"/>
    <property type="match status" value="1"/>
</dbReference>
<dbReference type="Gene3D" id="3.30.300.30">
    <property type="match status" value="1"/>
</dbReference>
<evidence type="ECO:0000259" key="1">
    <source>
        <dbReference type="Pfam" id="PF00501"/>
    </source>
</evidence>
<reference evidence="3" key="1">
    <citation type="submission" date="2016-10" db="EMBL/GenBank/DDBJ databases">
        <authorList>
            <person name="Varghese N."/>
            <person name="Submissions S."/>
        </authorList>
    </citation>
    <scope>NUCLEOTIDE SEQUENCE [LARGE SCALE GENOMIC DNA]</scope>
    <source>
        <strain evidence="3">CGMCC 1.7285</strain>
    </source>
</reference>
<accession>A0A1I6G5U7</accession>
<evidence type="ECO:0000313" key="2">
    <source>
        <dbReference type="EMBL" id="SFR37417.1"/>
    </source>
</evidence>
<dbReference type="GO" id="GO:0006631">
    <property type="term" value="P:fatty acid metabolic process"/>
    <property type="evidence" value="ECO:0007669"/>
    <property type="project" value="TreeGrafter"/>
</dbReference>
<dbReference type="AlphaFoldDB" id="A0A1I6G5U7"/>
<dbReference type="EMBL" id="FOYU01000001">
    <property type="protein sequence ID" value="SFR37417.1"/>
    <property type="molecule type" value="Genomic_DNA"/>
</dbReference>
<dbReference type="InterPro" id="IPR045851">
    <property type="entry name" value="AMP-bd_C_sf"/>
</dbReference>
<keyword evidence="3" id="KW-1185">Reference proteome</keyword>
<dbReference type="InterPro" id="IPR000873">
    <property type="entry name" value="AMP-dep_synth/lig_dom"/>
</dbReference>
<evidence type="ECO:0000313" key="3">
    <source>
        <dbReference type="Proteomes" id="UP000199424"/>
    </source>
</evidence>
<dbReference type="RefSeq" id="WP_092854401.1">
    <property type="nucleotide sequence ID" value="NZ_FOYU01000001.1"/>
</dbReference>
<dbReference type="InterPro" id="IPR020845">
    <property type="entry name" value="AMP-binding_CS"/>
</dbReference>
<dbReference type="Proteomes" id="UP000199424">
    <property type="component" value="Unassembled WGS sequence"/>
</dbReference>
<organism evidence="2 3">
    <name type="scientific">Pseudidiomarina maritima</name>
    <dbReference type="NCBI Taxonomy" id="519453"/>
    <lineage>
        <taxon>Bacteria</taxon>
        <taxon>Pseudomonadati</taxon>
        <taxon>Pseudomonadota</taxon>
        <taxon>Gammaproteobacteria</taxon>
        <taxon>Alteromonadales</taxon>
        <taxon>Idiomarinaceae</taxon>
        <taxon>Pseudidiomarina</taxon>
    </lineage>
</organism>
<dbReference type="Pfam" id="PF23562">
    <property type="entry name" value="AMP-binding_C_3"/>
    <property type="match status" value="1"/>
</dbReference>
<feature type="domain" description="AMP-dependent synthetase/ligase" evidence="1">
    <location>
        <begin position="120"/>
        <end position="319"/>
    </location>
</feature>
<name>A0A1I6G5U7_9GAMM</name>
<sequence>MLKQFQQRLDAHATANPEQLALVDGNMQLTYVQLAEQLSQLIEVINKTSYQRFALDMSNSVNWVIYDLAIMFCQRVCIPIPPFFTPEQRINVLRDSGADVVVLGNGKLQPLAPTTIPELPLHTAKITYTSGSTGAPKGVCLSTDNLFNTVGALTERVGDVATQRHLVIMPLAVLLENVAGVYLSLWLGHEVVLPSSDELGLKGSSGLNGQAFFQALNHYQPQSLILTPALLGAVVQGVSSNYLEATQFKLLAVGGARLPEPLEQKAYQLGLPVVQGYGLSEFGSVVAFNKPNNSVLGSVGKPLTHAKVELKDNEIWVSGNCMLGYLNQPESWYPKGLPTGDWGQFDAHGNLHILGRKKNTIVTAFGRNVDPEWLEGLLALEPEVLQVAVLGDEQIPLTALLVLRDKTSDAATIIERVNRALPDYAHIQDYKVLTTPFSVANEQLTGTGRLRRDVIRTNFEPILFSSAT</sequence>
<proteinExistence type="predicted"/>
<dbReference type="GO" id="GO:0031956">
    <property type="term" value="F:medium-chain fatty acid-CoA ligase activity"/>
    <property type="evidence" value="ECO:0007669"/>
    <property type="project" value="TreeGrafter"/>
</dbReference>
<dbReference type="PANTHER" id="PTHR43201">
    <property type="entry name" value="ACYL-COA SYNTHETASE"/>
    <property type="match status" value="1"/>
</dbReference>